<dbReference type="InterPro" id="IPR000608">
    <property type="entry name" value="UBC"/>
</dbReference>
<evidence type="ECO:0000259" key="15">
    <source>
        <dbReference type="PROSITE" id="PS50127"/>
    </source>
</evidence>
<evidence type="ECO:0000256" key="10">
    <source>
        <dbReference type="ARBA" id="ARBA00022723"/>
    </source>
</evidence>
<proteinExistence type="inferred from homology"/>
<dbReference type="SFLD" id="SFLDG01062">
    <property type="entry name" value="methyltransferase_(Class_A)"/>
    <property type="match status" value="1"/>
</dbReference>
<dbReference type="SFLD" id="SFLDF00275">
    <property type="entry name" value="adenosine_C2_methyltransferase"/>
    <property type="match status" value="1"/>
</dbReference>
<dbReference type="InterPro" id="IPR016135">
    <property type="entry name" value="UBQ-conjugating_enzyme/RWD"/>
</dbReference>
<keyword evidence="12" id="KW-0408">Iron</keyword>
<evidence type="ECO:0000256" key="2">
    <source>
        <dbReference type="ARBA" id="ARBA00004496"/>
    </source>
</evidence>
<dbReference type="Pfam" id="PF04055">
    <property type="entry name" value="Radical_SAM"/>
    <property type="match status" value="1"/>
</dbReference>
<accession>A0A9W8CHS4</accession>
<evidence type="ECO:0000256" key="9">
    <source>
        <dbReference type="ARBA" id="ARBA00022694"/>
    </source>
</evidence>
<evidence type="ECO:0000256" key="5">
    <source>
        <dbReference type="ARBA" id="ARBA00022552"/>
    </source>
</evidence>
<dbReference type="Gene3D" id="3.10.110.10">
    <property type="entry name" value="Ubiquitin Conjugating Enzyme"/>
    <property type="match status" value="1"/>
</dbReference>
<dbReference type="SMART" id="SM00212">
    <property type="entry name" value="UBCc"/>
    <property type="match status" value="1"/>
</dbReference>
<dbReference type="InterPro" id="IPR023313">
    <property type="entry name" value="UBQ-conjugating_AS"/>
</dbReference>
<dbReference type="InterPro" id="IPR048641">
    <property type="entry name" value="RlmN_N"/>
</dbReference>
<comment type="cofactor">
    <cofactor evidence="1">
        <name>[4Fe-4S] cluster</name>
        <dbReference type="ChEBI" id="CHEBI:49883"/>
    </cofactor>
</comment>
<dbReference type="GO" id="GO:0008173">
    <property type="term" value="F:RNA methyltransferase activity"/>
    <property type="evidence" value="ECO:0007669"/>
    <property type="project" value="InterPro"/>
</dbReference>
<evidence type="ECO:0000313" key="17">
    <source>
        <dbReference type="EMBL" id="KAJ1642881.1"/>
    </source>
</evidence>
<dbReference type="InterPro" id="IPR013785">
    <property type="entry name" value="Aldolase_TIM"/>
</dbReference>
<keyword evidence="9" id="KW-0819">tRNA processing</keyword>
<evidence type="ECO:0000313" key="18">
    <source>
        <dbReference type="Proteomes" id="UP001145021"/>
    </source>
</evidence>
<dbReference type="Proteomes" id="UP001145021">
    <property type="component" value="Unassembled WGS sequence"/>
</dbReference>
<comment type="subcellular location">
    <subcellularLocation>
        <location evidence="2">Cytoplasm</location>
    </subcellularLocation>
</comment>
<reference evidence="17" key="1">
    <citation type="submission" date="2022-07" db="EMBL/GenBank/DDBJ databases">
        <title>Phylogenomic reconstructions and comparative analyses of Kickxellomycotina fungi.</title>
        <authorList>
            <person name="Reynolds N.K."/>
            <person name="Stajich J.E."/>
            <person name="Barry K."/>
            <person name="Grigoriev I.V."/>
            <person name="Crous P."/>
            <person name="Smith M.E."/>
        </authorList>
    </citation>
    <scope>NUCLEOTIDE SEQUENCE</scope>
    <source>
        <strain evidence="17">NBRC 105413</strain>
    </source>
</reference>
<keyword evidence="13" id="KW-0411">Iron-sulfur</keyword>
<comment type="caution">
    <text evidence="17">The sequence shown here is derived from an EMBL/GenBank/DDBJ whole genome shotgun (WGS) entry which is preliminary data.</text>
</comment>
<dbReference type="CDD" id="cd01335">
    <property type="entry name" value="Radical_SAM"/>
    <property type="match status" value="1"/>
</dbReference>
<dbReference type="Gene3D" id="1.10.150.530">
    <property type="match status" value="1"/>
</dbReference>
<dbReference type="InterPro" id="IPR040072">
    <property type="entry name" value="Methyltransferase_A"/>
</dbReference>
<dbReference type="GO" id="GO:0030488">
    <property type="term" value="P:tRNA methylation"/>
    <property type="evidence" value="ECO:0007669"/>
    <property type="project" value="InterPro"/>
</dbReference>
<dbReference type="GO" id="GO:0046872">
    <property type="term" value="F:metal ion binding"/>
    <property type="evidence" value="ECO:0007669"/>
    <property type="project" value="UniProtKB-KW"/>
</dbReference>
<evidence type="ECO:0000256" key="13">
    <source>
        <dbReference type="ARBA" id="ARBA00023014"/>
    </source>
</evidence>
<name>A0A9W8CHS4_9FUNG</name>
<keyword evidence="5" id="KW-0698">rRNA processing</keyword>
<keyword evidence="7" id="KW-0808">Transferase</keyword>
<dbReference type="SFLD" id="SFLDS00029">
    <property type="entry name" value="Radical_SAM"/>
    <property type="match status" value="1"/>
</dbReference>
<dbReference type="PANTHER" id="PTHR30544:SF5">
    <property type="entry name" value="RADICAL SAM CORE DOMAIN-CONTAINING PROTEIN"/>
    <property type="match status" value="1"/>
</dbReference>
<gene>
    <name evidence="17" type="ORF">LPJ64_005309</name>
</gene>
<keyword evidence="8" id="KW-0949">S-adenosyl-L-methionine</keyword>
<protein>
    <recommendedName>
        <fullName evidence="19">Radical SAM core domain-containing protein</fullName>
    </recommendedName>
</protein>
<dbReference type="HAMAP" id="MF_01849">
    <property type="entry name" value="RNA_methyltr_RlmN"/>
    <property type="match status" value="1"/>
</dbReference>
<feature type="active site" description="Glycyl thioester intermediate" evidence="14">
    <location>
        <position position="392"/>
    </location>
</feature>
<organism evidence="17 18">
    <name type="scientific">Coemansia asiatica</name>
    <dbReference type="NCBI Taxonomy" id="1052880"/>
    <lineage>
        <taxon>Eukaryota</taxon>
        <taxon>Fungi</taxon>
        <taxon>Fungi incertae sedis</taxon>
        <taxon>Zoopagomycota</taxon>
        <taxon>Kickxellomycotina</taxon>
        <taxon>Kickxellomycetes</taxon>
        <taxon>Kickxellales</taxon>
        <taxon>Kickxellaceae</taxon>
        <taxon>Coemansia</taxon>
    </lineage>
</organism>
<evidence type="ECO:0000256" key="6">
    <source>
        <dbReference type="ARBA" id="ARBA00022603"/>
    </source>
</evidence>
<dbReference type="PROSITE" id="PS00183">
    <property type="entry name" value="UBC_1"/>
    <property type="match status" value="1"/>
</dbReference>
<evidence type="ECO:0000256" key="7">
    <source>
        <dbReference type="ARBA" id="ARBA00022679"/>
    </source>
</evidence>
<dbReference type="GO" id="GO:0005737">
    <property type="term" value="C:cytoplasm"/>
    <property type="evidence" value="ECO:0007669"/>
    <property type="project" value="UniProtKB-SubCell"/>
</dbReference>
<keyword evidence="6" id="KW-0489">Methyltransferase</keyword>
<dbReference type="PROSITE" id="PS50127">
    <property type="entry name" value="UBC_2"/>
    <property type="match status" value="1"/>
</dbReference>
<dbReference type="InterPro" id="IPR027492">
    <property type="entry name" value="RNA_MTrfase_RlmN"/>
</dbReference>
<dbReference type="SUPFAM" id="SSF102114">
    <property type="entry name" value="Radical SAM enzymes"/>
    <property type="match status" value="1"/>
</dbReference>
<dbReference type="InterPro" id="IPR004383">
    <property type="entry name" value="rRNA_lsu_MTrfase_RlmN/Cfr"/>
</dbReference>
<keyword evidence="18" id="KW-1185">Reference proteome</keyword>
<dbReference type="PROSITE" id="PS51918">
    <property type="entry name" value="RADICAL_SAM"/>
    <property type="match status" value="1"/>
</dbReference>
<keyword evidence="11" id="KW-0833">Ubl conjugation pathway</keyword>
<keyword evidence="4" id="KW-0963">Cytoplasm</keyword>
<evidence type="ECO:0000256" key="1">
    <source>
        <dbReference type="ARBA" id="ARBA00001966"/>
    </source>
</evidence>
<keyword evidence="3" id="KW-0004">4Fe-4S</keyword>
<dbReference type="InterPro" id="IPR007197">
    <property type="entry name" value="rSAM"/>
</dbReference>
<dbReference type="Pfam" id="PF00179">
    <property type="entry name" value="UQ_con"/>
    <property type="match status" value="1"/>
</dbReference>
<dbReference type="EMBL" id="JANBOH010000325">
    <property type="protein sequence ID" value="KAJ1642881.1"/>
    <property type="molecule type" value="Genomic_DNA"/>
</dbReference>
<dbReference type="GO" id="GO:0051539">
    <property type="term" value="F:4 iron, 4 sulfur cluster binding"/>
    <property type="evidence" value="ECO:0007669"/>
    <property type="project" value="UniProtKB-KW"/>
</dbReference>
<feature type="domain" description="UBC core" evidence="15">
    <location>
        <begin position="305"/>
        <end position="413"/>
    </location>
</feature>
<feature type="domain" description="Radical SAM core" evidence="16">
    <location>
        <begin position="80"/>
        <end position="320"/>
    </location>
</feature>
<evidence type="ECO:0000256" key="12">
    <source>
        <dbReference type="ARBA" id="ARBA00023004"/>
    </source>
</evidence>
<dbReference type="AlphaFoldDB" id="A0A9W8CHS4"/>
<dbReference type="SUPFAM" id="SSF54495">
    <property type="entry name" value="UBC-like"/>
    <property type="match status" value="1"/>
</dbReference>
<evidence type="ECO:0000256" key="14">
    <source>
        <dbReference type="PROSITE-ProRule" id="PRU10133"/>
    </source>
</evidence>
<evidence type="ECO:0000256" key="8">
    <source>
        <dbReference type="ARBA" id="ARBA00022691"/>
    </source>
</evidence>
<dbReference type="GO" id="GO:0070475">
    <property type="term" value="P:rRNA base methylation"/>
    <property type="evidence" value="ECO:0007669"/>
    <property type="project" value="InterPro"/>
</dbReference>
<evidence type="ECO:0000256" key="4">
    <source>
        <dbReference type="ARBA" id="ARBA00022490"/>
    </source>
</evidence>
<keyword evidence="10" id="KW-0479">Metal-binding</keyword>
<evidence type="ECO:0008006" key="19">
    <source>
        <dbReference type="Google" id="ProtNLM"/>
    </source>
</evidence>
<dbReference type="Gene3D" id="3.20.20.70">
    <property type="entry name" value="Aldolase class I"/>
    <property type="match status" value="1"/>
</dbReference>
<dbReference type="InterPro" id="IPR058240">
    <property type="entry name" value="rSAM_sf"/>
</dbReference>
<dbReference type="PANTHER" id="PTHR30544">
    <property type="entry name" value="23S RRNA METHYLTRANSFERASE"/>
    <property type="match status" value="1"/>
</dbReference>
<sequence>MHIPVYRSKQIHEWIYKKGVTVFQDMKNLPRSVQQELDQRFRIDYGRVSNSQLSTDGTRKMLIQFNEDPKAHVETVFIPEESRGTLCISSQIGCSLACRFCHTGTQALYRNLSAAEIAGQYMIAAWIAKDFPHSKNHQPRVSNIVFMGQGEPLYNFRSVSSAVGILTDPSAIGMAPWRITISTSGVAPLIPKIASELRVGLAISLHSADNDVRSEIMPINKTYPLKILMSSCREFARIAGVQTRRITFEYVLLDGVNDSNNDAKRLVDLIRDLPAHVNLIPFNPWPGSAYRASSASRVAEFCDIVRSLGIHASVRTPRGDDILAACGQKAGNDGLDMMYWECCVPGKDGTPWEGGFYKCVLIFNEDYPASPPKCQFQPAIFHPNVFPSGTVCLSILNAEKDWKPSITLKQFAE</sequence>
<evidence type="ECO:0000256" key="3">
    <source>
        <dbReference type="ARBA" id="ARBA00022485"/>
    </source>
</evidence>
<dbReference type="Pfam" id="PF21016">
    <property type="entry name" value="RlmN_N"/>
    <property type="match status" value="1"/>
</dbReference>
<evidence type="ECO:0000259" key="16">
    <source>
        <dbReference type="PROSITE" id="PS51918"/>
    </source>
</evidence>
<evidence type="ECO:0000256" key="11">
    <source>
        <dbReference type="ARBA" id="ARBA00022786"/>
    </source>
</evidence>
<dbReference type="NCBIfam" id="TIGR00048">
    <property type="entry name" value="rRNA_mod_RlmN"/>
    <property type="match status" value="1"/>
</dbReference>